<reference evidence="1" key="1">
    <citation type="journal article" date="2015" name="Sci. Rep.">
        <title>Tissue- and time-dependent transcription in Ixodes ricinus salivary glands and midguts when blood feeding on the vertebrate host.</title>
        <authorList>
            <person name="Kotsyfakis M."/>
            <person name="Schwarz A."/>
            <person name="Erhart J."/>
            <person name="Ribeiro J.M."/>
        </authorList>
    </citation>
    <scope>NUCLEOTIDE SEQUENCE</scope>
    <source>
        <tissue evidence="1">Salivary gland and midgut</tissue>
    </source>
</reference>
<sequence>NINKYVDNVIQKLYYKIDDMIPDTAPVSLRNLEIFLSNSTIPTYRSPFSLGTFSGLGTSFQRTGECSVRERGSEFKVTCEVKFTNLQEATLPKINDDRYELLINASGHLILSVPKDKRNVTVALMTLFNVNFTMQARDSTTRAQTSTPSTYNLDEDSPTHFKDTYRLVFQKFVTEGKFKSALDSTLASMPKINLKVIRKPATGKRRRAKK</sequence>
<name>V5HQW9_IXORI</name>
<dbReference type="EMBL" id="GANP01003949">
    <property type="protein sequence ID" value="JAB80519.1"/>
    <property type="molecule type" value="mRNA"/>
</dbReference>
<dbReference type="AlphaFoldDB" id="V5HQW9"/>
<accession>V5HQW9</accession>
<feature type="non-terminal residue" evidence="1">
    <location>
        <position position="1"/>
    </location>
</feature>
<protein>
    <submittedName>
        <fullName evidence="1">Uncharacterized protein</fullName>
    </submittedName>
</protein>
<organism evidence="1">
    <name type="scientific">Ixodes ricinus</name>
    <name type="common">Common tick</name>
    <name type="synonym">Acarus ricinus</name>
    <dbReference type="NCBI Taxonomy" id="34613"/>
    <lineage>
        <taxon>Eukaryota</taxon>
        <taxon>Metazoa</taxon>
        <taxon>Ecdysozoa</taxon>
        <taxon>Arthropoda</taxon>
        <taxon>Chelicerata</taxon>
        <taxon>Arachnida</taxon>
        <taxon>Acari</taxon>
        <taxon>Parasitiformes</taxon>
        <taxon>Ixodida</taxon>
        <taxon>Ixodoidea</taxon>
        <taxon>Ixodidae</taxon>
        <taxon>Ixodinae</taxon>
        <taxon>Ixodes</taxon>
    </lineage>
</organism>
<proteinExistence type="evidence at transcript level"/>
<evidence type="ECO:0000313" key="1">
    <source>
        <dbReference type="EMBL" id="JAB80519.1"/>
    </source>
</evidence>